<evidence type="ECO:0000313" key="4">
    <source>
        <dbReference type="Proteomes" id="UP000239735"/>
    </source>
</evidence>
<feature type="domain" description="4Fe-4S ferredoxin-type" evidence="2">
    <location>
        <begin position="808"/>
        <end position="838"/>
    </location>
</feature>
<evidence type="ECO:0000259" key="2">
    <source>
        <dbReference type="PROSITE" id="PS51379"/>
    </source>
</evidence>
<organism evidence="3 4">
    <name type="scientific">Candidatus Sulfuritelmatomonas gaucii</name>
    <dbReference type="NCBI Taxonomy" id="2043161"/>
    <lineage>
        <taxon>Bacteria</taxon>
        <taxon>Pseudomonadati</taxon>
        <taxon>Acidobacteriota</taxon>
        <taxon>Terriglobia</taxon>
        <taxon>Terriglobales</taxon>
        <taxon>Acidobacteriaceae</taxon>
        <taxon>Candidatus Sulfuritelmatomonas</taxon>
    </lineage>
</organism>
<reference evidence="4" key="1">
    <citation type="submission" date="2018-02" db="EMBL/GenBank/DDBJ databases">
        <authorList>
            <person name="Hausmann B."/>
        </authorList>
    </citation>
    <scope>NUCLEOTIDE SEQUENCE [LARGE SCALE GENOMIC DNA]</scope>
    <source>
        <strain evidence="4">Peat soil MAG SbA5</strain>
    </source>
</reference>
<dbReference type="Gene3D" id="3.30.2070.10">
    <property type="entry name" value="Formate dehydrogenase/DMSO reductase"/>
    <property type="match status" value="1"/>
</dbReference>
<name>A0A2N9LCG9_9BACT</name>
<dbReference type="EMBL" id="OKRB01000086">
    <property type="protein sequence ID" value="SPE20977.1"/>
    <property type="molecule type" value="Genomic_DNA"/>
</dbReference>
<feature type="domain" description="4Fe-4S ferredoxin-type" evidence="2">
    <location>
        <begin position="863"/>
        <end position="894"/>
    </location>
</feature>
<dbReference type="Gene3D" id="3.40.228.10">
    <property type="entry name" value="Dimethylsulfoxide Reductase, domain 2"/>
    <property type="match status" value="1"/>
</dbReference>
<dbReference type="PANTHER" id="PTHR42783:SF3">
    <property type="entry name" value="GLUTAMATE SYNTHASE [NADPH] SMALL CHAIN-RELATED"/>
    <property type="match status" value="1"/>
</dbReference>
<accession>A0A2N9LCG9</accession>
<gene>
    <name evidence="3" type="primary">actB</name>
    <name evidence="3" type="ORF">SBA5_30184</name>
</gene>
<dbReference type="SUPFAM" id="SSF53706">
    <property type="entry name" value="Formate dehydrogenase/DMSO reductase, domains 1-3"/>
    <property type="match status" value="1"/>
</dbReference>
<dbReference type="PROSITE" id="PS51379">
    <property type="entry name" value="4FE4S_FER_2"/>
    <property type="match status" value="2"/>
</dbReference>
<dbReference type="PANTHER" id="PTHR42783">
    <property type="entry name" value="GLUTAMATE SYNTHASE [NADPH] SMALL CHAIN"/>
    <property type="match status" value="1"/>
</dbReference>
<dbReference type="SUPFAM" id="SSF50692">
    <property type="entry name" value="ADC-like"/>
    <property type="match status" value="1"/>
</dbReference>
<dbReference type="AlphaFoldDB" id="A0A2N9LCG9"/>
<dbReference type="Gene3D" id="3.30.70.20">
    <property type="match status" value="2"/>
</dbReference>
<dbReference type="InterPro" id="IPR030948">
    <property type="entry name" value="TAT_var_transloc_signal_dom"/>
</dbReference>
<sequence>MSANPENSRAVEKPMGSEVSNAKQNASKTLAAENADSAPMSLEAVRQELKGAKGKKYWRSLDELANTPEFQAAVEREFPSMAQEWVDPVSRRGFLKLMGASLALAGMAGCTKQPDEIIYPYIKSPEDLILGKPMYFATMHPFSTGGVPVLVKSDEFRPIKIDGNPEHSYNQGGSDPYSQGTLLDLYDPDRSQHVTFEGDGREWAEFAEAFRGKVASTKDGSGIYFLSATFTSPTLARQWQEVQKAYPKAKLVQYDPALAGTVLASGMNVRYDLTGADVIVSLDADFLSGASYPGFHRLVRDYADRRRQPENGMNRLYVVESTPTTTGMKAEHRLGLRASEIPAFTAALAQAVGVAGVNPPSYSWTDEQQKFLAALAKDLKANAGKSAVLPGVYHDPALAALTLAINNLLANVGKTVFVSSDSVIPLPSDQFGDFKALVADLNAGKVDWLIILNANPIYDAPADLDFADAFNQAKIVAHLGSHYDETGHQAHWHIPAAHYLESWSDARAYDGTVSIVQPMIDPLYGGHTAHDVFQALLNEPMLSAYAAVRETQKANIKGDFEEGWRKALHDGWIADTAYARQDKARPGGPSIPKVPTPTPKDSLEIIFRPDPNIYDGRWNNVGWLQELPKPVTSLSWDNAAIMSGATLVKYNLEEDDIVELCVGKGRVKAPVMVAPGHPDESITVYLGYGREFAGRVGSGQGFSAYVIRNAWAPFYATGSLRKLEGKWGIAITKSHYQDHRAKSLLGQGSGDNSLEADEALGPRGIIRYATLDEFKANPNFAHEGDTHETPSLDTSLFPNWPYNEAYAWALSIDMNSCTACNACIVSCYAENNIPVVGKQEVRIGRNMQWLRIDTYFEGDLASPRAHFQPMNCQQCENAPCEQVCPVGATVHTPEGLNMMVYNRCVGTRYCSNNCPYKVRRFNFLLFSDYETESLKLMRNPDVTVRSRGVMEKCNYCVQRIQAAKIEADKENRNVRDGEIVTACQQACPAQAIVFGNKNDPNSRVSKLRAQQRAYQVIADINTRPRTTYVAEVLNPNQELEETPVTHEPAKG</sequence>
<feature type="region of interest" description="Disordered" evidence="1">
    <location>
        <begin position="582"/>
        <end position="602"/>
    </location>
</feature>
<proteinExistence type="predicted"/>
<dbReference type="NCBIfam" id="TIGR04519">
    <property type="entry name" value="MoCo_extend_TAT"/>
    <property type="match status" value="1"/>
</dbReference>
<dbReference type="CDD" id="cd02784">
    <property type="entry name" value="MopB_CT_PHLH"/>
    <property type="match status" value="1"/>
</dbReference>
<feature type="region of interest" description="Disordered" evidence="1">
    <location>
        <begin position="1"/>
        <end position="39"/>
    </location>
</feature>
<dbReference type="InterPro" id="IPR009010">
    <property type="entry name" value="Asp_de-COase-like_dom_sf"/>
</dbReference>
<dbReference type="Gene3D" id="3.40.50.740">
    <property type="match status" value="1"/>
</dbReference>
<evidence type="ECO:0000256" key="1">
    <source>
        <dbReference type="SAM" id="MobiDB-lite"/>
    </source>
</evidence>
<feature type="compositionally biased region" description="Polar residues" evidence="1">
    <location>
        <begin position="18"/>
        <end position="28"/>
    </location>
</feature>
<dbReference type="SUPFAM" id="SSF54862">
    <property type="entry name" value="4Fe-4S ferredoxins"/>
    <property type="match status" value="1"/>
</dbReference>
<protein>
    <submittedName>
        <fullName evidence="3">Quinol:cytochrome c oxidoreductase iron-sulfur protein</fullName>
    </submittedName>
</protein>
<dbReference type="InterPro" id="IPR017896">
    <property type="entry name" value="4Fe4S_Fe-S-bd"/>
</dbReference>
<dbReference type="CDD" id="cd10551">
    <property type="entry name" value="PsrB"/>
    <property type="match status" value="1"/>
</dbReference>
<dbReference type="Proteomes" id="UP000239735">
    <property type="component" value="Unassembled WGS sequence"/>
</dbReference>
<evidence type="ECO:0000313" key="3">
    <source>
        <dbReference type="EMBL" id="SPE20977.1"/>
    </source>
</evidence>
<dbReference type="Pfam" id="PF13247">
    <property type="entry name" value="Fer4_11"/>
    <property type="match status" value="1"/>
</dbReference>